<evidence type="ECO:0000256" key="3">
    <source>
        <dbReference type="ARBA" id="ARBA00022691"/>
    </source>
</evidence>
<dbReference type="Pfam" id="PF00891">
    <property type="entry name" value="Methyltransf_2"/>
    <property type="match status" value="1"/>
</dbReference>
<dbReference type="Gene3D" id="1.10.10.10">
    <property type="entry name" value="Winged helix-like DNA-binding domain superfamily/Winged helix DNA-binding domain"/>
    <property type="match status" value="1"/>
</dbReference>
<dbReference type="Gene3D" id="3.40.50.150">
    <property type="entry name" value="Vaccinia Virus protein VP39"/>
    <property type="match status" value="1"/>
</dbReference>
<dbReference type="SUPFAM" id="SSF53335">
    <property type="entry name" value="S-adenosyl-L-methionine-dependent methyltransferases"/>
    <property type="match status" value="1"/>
</dbReference>
<feature type="domain" description="O-methyltransferase dimerisation" evidence="5">
    <location>
        <begin position="82"/>
        <end position="156"/>
    </location>
</feature>
<dbReference type="SUPFAM" id="SSF46785">
    <property type="entry name" value="Winged helix' DNA-binding domain"/>
    <property type="match status" value="1"/>
</dbReference>
<dbReference type="PANTHER" id="PTHR43712:SF2">
    <property type="entry name" value="O-METHYLTRANSFERASE CICE"/>
    <property type="match status" value="1"/>
</dbReference>
<dbReference type="GO" id="GO:0008171">
    <property type="term" value="F:O-methyltransferase activity"/>
    <property type="evidence" value="ECO:0007669"/>
    <property type="project" value="InterPro"/>
</dbReference>
<dbReference type="InterPro" id="IPR001077">
    <property type="entry name" value="COMT_C"/>
</dbReference>
<reference evidence="6" key="1">
    <citation type="submission" date="2022-08" db="EMBL/GenBank/DDBJ databases">
        <title>A Global Phylogenomic Analysis of the Shiitake Genus Lentinula.</title>
        <authorList>
            <consortium name="DOE Joint Genome Institute"/>
            <person name="Sierra-Patev S."/>
            <person name="Min B."/>
            <person name="Naranjo-Ortiz M."/>
            <person name="Looney B."/>
            <person name="Konkel Z."/>
            <person name="Slot J.C."/>
            <person name="Sakamoto Y."/>
            <person name="Steenwyk J.L."/>
            <person name="Rokas A."/>
            <person name="Carro J."/>
            <person name="Camarero S."/>
            <person name="Ferreira P."/>
            <person name="Molpeceres G."/>
            <person name="Ruiz-Duenas F.J."/>
            <person name="Serrano A."/>
            <person name="Henrissat B."/>
            <person name="Drula E."/>
            <person name="Hughes K.W."/>
            <person name="Mata J.L."/>
            <person name="Ishikawa N.K."/>
            <person name="Vargas-Isla R."/>
            <person name="Ushijima S."/>
            <person name="Smith C.A."/>
            <person name="Ahrendt S."/>
            <person name="Andreopoulos W."/>
            <person name="He G."/>
            <person name="Labutti K."/>
            <person name="Lipzen A."/>
            <person name="Ng V."/>
            <person name="Riley R."/>
            <person name="Sandor L."/>
            <person name="Barry K."/>
            <person name="Martinez A.T."/>
            <person name="Xiao Y."/>
            <person name="Gibbons J.G."/>
            <person name="Terashima K."/>
            <person name="Grigoriev I.V."/>
            <person name="Hibbett D.S."/>
        </authorList>
    </citation>
    <scope>NUCLEOTIDE SEQUENCE</scope>
    <source>
        <strain evidence="6">JLM2183</strain>
    </source>
</reference>
<accession>A0A9W9DY01</accession>
<dbReference type="InterPro" id="IPR036388">
    <property type="entry name" value="WH-like_DNA-bd_sf"/>
</dbReference>
<keyword evidence="2" id="KW-0808">Transferase</keyword>
<dbReference type="AlphaFoldDB" id="A0A9W9DY01"/>
<dbReference type="OrthoDB" id="2410195at2759"/>
<dbReference type="Proteomes" id="UP001150266">
    <property type="component" value="Unassembled WGS sequence"/>
</dbReference>
<keyword evidence="3" id="KW-0949">S-adenosyl-L-methionine</keyword>
<dbReference type="PANTHER" id="PTHR43712">
    <property type="entry name" value="PUTATIVE (AFU_ORTHOLOGUE AFUA_4G14580)-RELATED"/>
    <property type="match status" value="1"/>
</dbReference>
<name>A0A9W9DY01_9AGAR</name>
<comment type="caution">
    <text evidence="6">The sequence shown here is derived from an EMBL/GenBank/DDBJ whole genome shotgun (WGS) entry which is preliminary data.</text>
</comment>
<dbReference type="Pfam" id="PF08100">
    <property type="entry name" value="Dimerisation"/>
    <property type="match status" value="1"/>
</dbReference>
<dbReference type="PROSITE" id="PS51683">
    <property type="entry name" value="SAM_OMT_II"/>
    <property type="match status" value="1"/>
</dbReference>
<dbReference type="InterPro" id="IPR012967">
    <property type="entry name" value="COMT_dimerisation"/>
</dbReference>
<protein>
    <submittedName>
        <fullName evidence="6">S-adenosyl-L-methionine-dependent methyltransferase</fullName>
    </submittedName>
</protein>
<proteinExistence type="predicted"/>
<dbReference type="InterPro" id="IPR036390">
    <property type="entry name" value="WH_DNA-bd_sf"/>
</dbReference>
<feature type="domain" description="O-methyltransferase C-terminal" evidence="4">
    <location>
        <begin position="210"/>
        <end position="436"/>
    </location>
</feature>
<sequence length="454" mass="50442">MSTNQVDPLKALIDIITAQTTVLQSAYSNNNLQVPSIDVPFQSTPLEFNPVVTASRHLIVAAALQLIATVQSPIEFIQGRLGGIYDTATLGLLVDINVPEILKEAGPQGLHVNKLSSATNVDSSYLARVLRYLATRHIFKEVSPDVFAHNRLSSLLNKAKSMEEIEENPIGRFDNAPLAAFIRIASDELLNASTAFTSFIKNPQQASAPFNIAYNTPKKMWEWTEEPGREVVSRRFTSAIKDTARAMYPPEIFTSGLDGNILQPNDVIVDVGGGVGSVTLTLQKAYPDLRYVVQDLEQQIVAARKFWDENNLRAITTGQVQLQAHDFFKPQPVKDAAVYFLRQIIHDWPDEEYRKILTNLRSAAGAHSKLVLFEMLAKHVTEDLDSGPSAPYPLLPNPGVGQDPPQPLICRCLLTMYNGKERTYEEYTQLGKESGWKLEEVRPGKLSAFIFIPI</sequence>
<organism evidence="6 7">
    <name type="scientific">Lentinula aciculospora</name>
    <dbReference type="NCBI Taxonomy" id="153920"/>
    <lineage>
        <taxon>Eukaryota</taxon>
        <taxon>Fungi</taxon>
        <taxon>Dikarya</taxon>
        <taxon>Basidiomycota</taxon>
        <taxon>Agaricomycotina</taxon>
        <taxon>Agaricomycetes</taxon>
        <taxon>Agaricomycetidae</taxon>
        <taxon>Agaricales</taxon>
        <taxon>Marasmiineae</taxon>
        <taxon>Omphalotaceae</taxon>
        <taxon>Lentinula</taxon>
    </lineage>
</organism>
<gene>
    <name evidence="6" type="ORF">J3R30DRAFT_3278343</name>
</gene>
<dbReference type="EMBL" id="JAOTPV010000001">
    <property type="protein sequence ID" value="KAJ4490570.1"/>
    <property type="molecule type" value="Genomic_DNA"/>
</dbReference>
<evidence type="ECO:0000313" key="6">
    <source>
        <dbReference type="EMBL" id="KAJ4490570.1"/>
    </source>
</evidence>
<keyword evidence="7" id="KW-1185">Reference proteome</keyword>
<dbReference type="InterPro" id="IPR029063">
    <property type="entry name" value="SAM-dependent_MTases_sf"/>
</dbReference>
<evidence type="ECO:0000256" key="2">
    <source>
        <dbReference type="ARBA" id="ARBA00022679"/>
    </source>
</evidence>
<dbReference type="GO" id="GO:0032259">
    <property type="term" value="P:methylation"/>
    <property type="evidence" value="ECO:0007669"/>
    <property type="project" value="UniProtKB-KW"/>
</dbReference>
<evidence type="ECO:0000256" key="1">
    <source>
        <dbReference type="ARBA" id="ARBA00022603"/>
    </source>
</evidence>
<evidence type="ECO:0000259" key="4">
    <source>
        <dbReference type="Pfam" id="PF00891"/>
    </source>
</evidence>
<keyword evidence="1 6" id="KW-0489">Methyltransferase</keyword>
<dbReference type="InterPro" id="IPR016461">
    <property type="entry name" value="COMT-like"/>
</dbReference>
<evidence type="ECO:0000313" key="7">
    <source>
        <dbReference type="Proteomes" id="UP001150266"/>
    </source>
</evidence>
<evidence type="ECO:0000259" key="5">
    <source>
        <dbReference type="Pfam" id="PF08100"/>
    </source>
</evidence>